<comment type="caution">
    <text evidence="10">The sequence shown here is derived from an EMBL/GenBank/DDBJ whole genome shotgun (WGS) entry which is preliminary data.</text>
</comment>
<dbReference type="SUPFAM" id="SSF102114">
    <property type="entry name" value="Radical SAM enzymes"/>
    <property type="match status" value="1"/>
</dbReference>
<name>A0A6M1LJ20_9PROT</name>
<dbReference type="SFLD" id="SFLDG01082">
    <property type="entry name" value="B12-binding_domain_containing"/>
    <property type="match status" value="1"/>
</dbReference>
<dbReference type="InterPro" id="IPR034466">
    <property type="entry name" value="Methyltransferase_Class_B"/>
</dbReference>
<dbReference type="Pfam" id="PF04055">
    <property type="entry name" value="Radical_SAM"/>
    <property type="match status" value="1"/>
</dbReference>
<evidence type="ECO:0000313" key="11">
    <source>
        <dbReference type="Proteomes" id="UP000475385"/>
    </source>
</evidence>
<keyword evidence="3" id="KW-0808">Transferase</keyword>
<dbReference type="PANTHER" id="PTHR43409">
    <property type="entry name" value="ANAEROBIC MAGNESIUM-PROTOPORPHYRIN IX MONOMETHYL ESTER CYCLASE-RELATED"/>
    <property type="match status" value="1"/>
</dbReference>
<dbReference type="AlphaFoldDB" id="A0A6M1LJ20"/>
<keyword evidence="5" id="KW-0479">Metal-binding</keyword>
<proteinExistence type="predicted"/>
<evidence type="ECO:0000256" key="1">
    <source>
        <dbReference type="ARBA" id="ARBA00001966"/>
    </source>
</evidence>
<keyword evidence="11" id="KW-1185">Reference proteome</keyword>
<evidence type="ECO:0000256" key="4">
    <source>
        <dbReference type="ARBA" id="ARBA00022691"/>
    </source>
</evidence>
<dbReference type="PANTHER" id="PTHR43409:SF7">
    <property type="entry name" value="BLL1977 PROTEIN"/>
    <property type="match status" value="1"/>
</dbReference>
<keyword evidence="6" id="KW-0408">Iron</keyword>
<comment type="cofactor">
    <cofactor evidence="1">
        <name>[4Fe-4S] cluster</name>
        <dbReference type="ChEBI" id="CHEBI:49883"/>
    </cofactor>
</comment>
<dbReference type="InterPro" id="IPR006638">
    <property type="entry name" value="Elp3/MiaA/NifB-like_rSAM"/>
</dbReference>
<keyword evidence="4" id="KW-0949">S-adenosyl-L-methionine</keyword>
<evidence type="ECO:0000259" key="9">
    <source>
        <dbReference type="PROSITE" id="PS51918"/>
    </source>
</evidence>
<reference evidence="10 11" key="1">
    <citation type="submission" date="2020-03" db="EMBL/GenBank/DDBJ databases">
        <title>Roseomonas stagni sp. nov., isolated from pond water in Japan.</title>
        <authorList>
            <person name="Furuhata K."/>
            <person name="Miyamoto H."/>
            <person name="Goto K."/>
        </authorList>
    </citation>
    <scope>NUCLEOTIDE SEQUENCE [LARGE SCALE GENOMIC DNA]</scope>
    <source>
        <strain evidence="10 11">PeD5</strain>
    </source>
</reference>
<sequence>MDDQLDLILVTQSNVVDYEGFGNLPLDRSDLYKHLVYPRMVLHEGRFRSHLDYINRRVHGRYFDQGTMAQRREMLNIWNLPSMAGVHLINYLAQFGYRVRVINNLDSEWDWFEEAYRNCRRPPLVGISSTFYLSWKEVGGVAKRLRALDPEMDIVLGGAFANAETINGDPAAFAQRMRRYGIRYVLHAFNSETDLRDLLAARRGKAAIDAVRNLARIDGKLAGGSFELGPKVWNEPLLSLKDCPPTWDQHHLPFLNRTIQIRTASGCPFACAFCSYPTTAGPWQTVEADHVRAHLDSLMRIGTIDRIIFIDDTFNVPPHRFRELIKIFAEYRFEWFSFLRVQYVDDEVVRMMKDSGCKGVYLGIESASDKVLRNMNKRATSRQFAEGVQLLNKHDIDYLAAFVLGFPGEDDGTIQENIDFIRDNGVRFYSLKEFYYMPHTLVHEKRAEYGLTGMGNKWSHATMSHEQASRIKLEMFQAIESTHIDPDTSLWYMAYLYDQGYDFGQIRQWQAEINALMKRQLAAGNLAALPEAAEFTQAAE</sequence>
<organism evidence="10 11">
    <name type="scientific">Falsiroseomonas algicola</name>
    <dbReference type="NCBI Taxonomy" id="2716930"/>
    <lineage>
        <taxon>Bacteria</taxon>
        <taxon>Pseudomonadati</taxon>
        <taxon>Pseudomonadota</taxon>
        <taxon>Alphaproteobacteria</taxon>
        <taxon>Acetobacterales</taxon>
        <taxon>Roseomonadaceae</taxon>
        <taxon>Falsiroseomonas</taxon>
    </lineage>
</organism>
<accession>A0A6M1LJ20</accession>
<dbReference type="GO" id="GO:0051539">
    <property type="term" value="F:4 iron, 4 sulfur cluster binding"/>
    <property type="evidence" value="ECO:0007669"/>
    <property type="project" value="UniProtKB-KW"/>
</dbReference>
<dbReference type="CDD" id="cd01335">
    <property type="entry name" value="Radical_SAM"/>
    <property type="match status" value="1"/>
</dbReference>
<keyword evidence="7" id="KW-0411">Iron-sulfur</keyword>
<dbReference type="InterPro" id="IPR023404">
    <property type="entry name" value="rSAM_horseshoe"/>
</dbReference>
<dbReference type="Gene3D" id="3.80.30.20">
    <property type="entry name" value="tm_1862 like domain"/>
    <property type="match status" value="1"/>
</dbReference>
<evidence type="ECO:0000256" key="2">
    <source>
        <dbReference type="ARBA" id="ARBA00022603"/>
    </source>
</evidence>
<evidence type="ECO:0000256" key="3">
    <source>
        <dbReference type="ARBA" id="ARBA00022679"/>
    </source>
</evidence>
<dbReference type="SFLD" id="SFLDS00029">
    <property type="entry name" value="Radical_SAM"/>
    <property type="match status" value="1"/>
</dbReference>
<dbReference type="Proteomes" id="UP000475385">
    <property type="component" value="Unassembled WGS sequence"/>
</dbReference>
<dbReference type="InterPro" id="IPR051198">
    <property type="entry name" value="BchE-like"/>
</dbReference>
<evidence type="ECO:0000256" key="5">
    <source>
        <dbReference type="ARBA" id="ARBA00022723"/>
    </source>
</evidence>
<evidence type="ECO:0000256" key="6">
    <source>
        <dbReference type="ARBA" id="ARBA00023004"/>
    </source>
</evidence>
<dbReference type="GO" id="GO:0046872">
    <property type="term" value="F:metal ion binding"/>
    <property type="evidence" value="ECO:0007669"/>
    <property type="project" value="UniProtKB-KW"/>
</dbReference>
<dbReference type="GO" id="GO:0005829">
    <property type="term" value="C:cytosol"/>
    <property type="evidence" value="ECO:0007669"/>
    <property type="project" value="TreeGrafter"/>
</dbReference>
<dbReference type="GO" id="GO:0031419">
    <property type="term" value="F:cobalamin binding"/>
    <property type="evidence" value="ECO:0007669"/>
    <property type="project" value="InterPro"/>
</dbReference>
<keyword evidence="2" id="KW-0489">Methyltransferase</keyword>
<dbReference type="RefSeq" id="WP_164693776.1">
    <property type="nucleotide sequence ID" value="NZ_JAAIKB010000002.1"/>
</dbReference>
<feature type="domain" description="Radical SAM core" evidence="9">
    <location>
        <begin position="253"/>
        <end position="489"/>
    </location>
</feature>
<gene>
    <name evidence="10" type="ORF">G3576_07740</name>
</gene>
<dbReference type="InterPro" id="IPR007197">
    <property type="entry name" value="rSAM"/>
</dbReference>
<evidence type="ECO:0000259" key="8">
    <source>
        <dbReference type="PROSITE" id="PS51332"/>
    </source>
</evidence>
<protein>
    <submittedName>
        <fullName evidence="10">Radical SAM protein</fullName>
    </submittedName>
</protein>
<dbReference type="SFLD" id="SFLDG01123">
    <property type="entry name" value="methyltransferase_(Class_B)"/>
    <property type="match status" value="1"/>
</dbReference>
<feature type="domain" description="B12-binding" evidence="8">
    <location>
        <begin position="60"/>
        <end position="209"/>
    </location>
</feature>
<dbReference type="EMBL" id="JAAIKB010000002">
    <property type="protein sequence ID" value="NGM19904.1"/>
    <property type="molecule type" value="Genomic_DNA"/>
</dbReference>
<dbReference type="PROSITE" id="PS51332">
    <property type="entry name" value="B12_BINDING"/>
    <property type="match status" value="1"/>
</dbReference>
<dbReference type="GO" id="GO:0003824">
    <property type="term" value="F:catalytic activity"/>
    <property type="evidence" value="ECO:0007669"/>
    <property type="project" value="InterPro"/>
</dbReference>
<dbReference type="PROSITE" id="PS51918">
    <property type="entry name" value="RADICAL_SAM"/>
    <property type="match status" value="1"/>
</dbReference>
<evidence type="ECO:0000256" key="7">
    <source>
        <dbReference type="ARBA" id="ARBA00023014"/>
    </source>
</evidence>
<dbReference type="InterPro" id="IPR006158">
    <property type="entry name" value="Cobalamin-bd"/>
</dbReference>
<dbReference type="InterPro" id="IPR058240">
    <property type="entry name" value="rSAM_sf"/>
</dbReference>
<evidence type="ECO:0000313" key="10">
    <source>
        <dbReference type="EMBL" id="NGM19904.1"/>
    </source>
</evidence>
<dbReference type="SMART" id="SM00729">
    <property type="entry name" value="Elp3"/>
    <property type="match status" value="1"/>
</dbReference>